<feature type="compositionally biased region" description="Polar residues" evidence="9">
    <location>
        <begin position="358"/>
        <end position="368"/>
    </location>
</feature>
<keyword evidence="5 8" id="KW-0863">Zinc-finger</keyword>
<dbReference type="EMBL" id="JAFJZO010000027">
    <property type="protein sequence ID" value="KAG5501471.1"/>
    <property type="molecule type" value="Genomic_DNA"/>
</dbReference>
<feature type="compositionally biased region" description="Low complexity" evidence="9">
    <location>
        <begin position="116"/>
        <end position="128"/>
    </location>
</feature>
<dbReference type="PANTHER" id="PTHR46463">
    <property type="entry name" value="ZINC FINGER, RING/FYVE/PHD-TYPE"/>
    <property type="match status" value="1"/>
</dbReference>
<dbReference type="PROSITE" id="PS50089">
    <property type="entry name" value="ZF_RING_2"/>
    <property type="match status" value="1"/>
</dbReference>
<evidence type="ECO:0000259" key="10">
    <source>
        <dbReference type="PROSITE" id="PS50089"/>
    </source>
</evidence>
<feature type="compositionally biased region" description="Low complexity" evidence="9">
    <location>
        <begin position="162"/>
        <end position="175"/>
    </location>
</feature>
<feature type="region of interest" description="Disordered" evidence="9">
    <location>
        <begin position="337"/>
        <end position="427"/>
    </location>
</feature>
<accession>A0A836L765</accession>
<keyword evidence="6" id="KW-0833">Ubl conjugation pathway</keyword>
<dbReference type="KEGG" id="phet:94289381"/>
<dbReference type="PANTHER" id="PTHR46463:SF10">
    <property type="entry name" value="OS01G0926200 PROTEIN"/>
    <property type="match status" value="1"/>
</dbReference>
<keyword evidence="7" id="KW-0862">Zinc</keyword>
<gene>
    <name evidence="11" type="ORF">JKF63_03300</name>
</gene>
<dbReference type="OrthoDB" id="8062037at2759"/>
<dbReference type="SUPFAM" id="SSF57850">
    <property type="entry name" value="RING/U-box"/>
    <property type="match status" value="1"/>
</dbReference>
<reference evidence="11 12" key="1">
    <citation type="submission" date="2021-02" db="EMBL/GenBank/DDBJ databases">
        <title>Porcisia hertigi Genome sequencing and assembly.</title>
        <authorList>
            <person name="Almutairi H."/>
            <person name="Gatherer D."/>
        </authorList>
    </citation>
    <scope>NUCLEOTIDE SEQUENCE [LARGE SCALE GENOMIC DNA]</scope>
    <source>
        <strain evidence="11 12">C119</strain>
    </source>
</reference>
<feature type="compositionally biased region" description="Basic and acidic residues" evidence="9">
    <location>
        <begin position="379"/>
        <end position="397"/>
    </location>
</feature>
<dbReference type="GO" id="GO:0061630">
    <property type="term" value="F:ubiquitin protein ligase activity"/>
    <property type="evidence" value="ECO:0007669"/>
    <property type="project" value="UniProtKB-EC"/>
</dbReference>
<dbReference type="InterPro" id="IPR001841">
    <property type="entry name" value="Znf_RING"/>
</dbReference>
<evidence type="ECO:0000313" key="11">
    <source>
        <dbReference type="EMBL" id="KAG5501471.1"/>
    </source>
</evidence>
<feature type="compositionally biased region" description="Polar residues" evidence="9">
    <location>
        <begin position="92"/>
        <end position="109"/>
    </location>
</feature>
<name>A0A836L765_9TRYP</name>
<feature type="domain" description="RING-type" evidence="10">
    <location>
        <begin position="223"/>
        <end position="263"/>
    </location>
</feature>
<evidence type="ECO:0000256" key="7">
    <source>
        <dbReference type="ARBA" id="ARBA00022833"/>
    </source>
</evidence>
<dbReference type="SMART" id="SM00184">
    <property type="entry name" value="RING"/>
    <property type="match status" value="1"/>
</dbReference>
<dbReference type="AlphaFoldDB" id="A0A836L765"/>
<evidence type="ECO:0000256" key="1">
    <source>
        <dbReference type="ARBA" id="ARBA00000900"/>
    </source>
</evidence>
<feature type="region of interest" description="Disordered" evidence="9">
    <location>
        <begin position="92"/>
        <end position="192"/>
    </location>
</feature>
<dbReference type="InterPro" id="IPR013083">
    <property type="entry name" value="Znf_RING/FYVE/PHD"/>
</dbReference>
<dbReference type="GO" id="GO:0008270">
    <property type="term" value="F:zinc ion binding"/>
    <property type="evidence" value="ECO:0007669"/>
    <property type="project" value="UniProtKB-KW"/>
</dbReference>
<evidence type="ECO:0000256" key="9">
    <source>
        <dbReference type="SAM" id="MobiDB-lite"/>
    </source>
</evidence>
<organism evidence="11 12">
    <name type="scientific">Porcisia hertigi</name>
    <dbReference type="NCBI Taxonomy" id="2761500"/>
    <lineage>
        <taxon>Eukaryota</taxon>
        <taxon>Discoba</taxon>
        <taxon>Euglenozoa</taxon>
        <taxon>Kinetoplastea</taxon>
        <taxon>Metakinetoplastina</taxon>
        <taxon>Trypanosomatida</taxon>
        <taxon>Trypanosomatidae</taxon>
        <taxon>Leishmaniinae</taxon>
        <taxon>Porcisia</taxon>
    </lineage>
</organism>
<feature type="compositionally biased region" description="Polar residues" evidence="9">
    <location>
        <begin position="401"/>
        <end position="414"/>
    </location>
</feature>
<evidence type="ECO:0000256" key="4">
    <source>
        <dbReference type="ARBA" id="ARBA00022723"/>
    </source>
</evidence>
<evidence type="ECO:0000256" key="5">
    <source>
        <dbReference type="ARBA" id="ARBA00022771"/>
    </source>
</evidence>
<dbReference type="EC" id="2.3.2.27" evidence="2"/>
<evidence type="ECO:0000256" key="8">
    <source>
        <dbReference type="PROSITE-ProRule" id="PRU00175"/>
    </source>
</evidence>
<feature type="compositionally biased region" description="Polar residues" evidence="9">
    <location>
        <begin position="145"/>
        <end position="161"/>
    </location>
</feature>
<dbReference type="Proteomes" id="UP000674318">
    <property type="component" value="Unassembled WGS sequence"/>
</dbReference>
<evidence type="ECO:0000313" key="12">
    <source>
        <dbReference type="Proteomes" id="UP000674318"/>
    </source>
</evidence>
<dbReference type="GeneID" id="94289381"/>
<protein>
    <recommendedName>
        <fullName evidence="2">RING-type E3 ubiquitin transferase</fullName>
        <ecNumber evidence="2">2.3.2.27</ecNumber>
    </recommendedName>
</protein>
<evidence type="ECO:0000256" key="3">
    <source>
        <dbReference type="ARBA" id="ARBA00022679"/>
    </source>
</evidence>
<evidence type="ECO:0000256" key="6">
    <source>
        <dbReference type="ARBA" id="ARBA00022786"/>
    </source>
</evidence>
<sequence length="427" mass="46370">MLNTANTIGPFACSPPSEEVNSTLCSTCSHLKVRIVEGSLDESSDVEPLQASQPPSLISSGAGLGVSAADSGIVNRAVDAVERVECSVDSHTLNARPSHRSNSLATLGSTVPAPGSQKLLSDSSMSSDHQSKLCDLPQNLPLTPPHTSNTTDGLNTCSPHQRSASSAAPRRLLSRTPSAHTSSPEKEPVVSLTLPESTSFYERKAAQSPCKESPTASEEEDVCCICLEGYTNENPMFRGACQHHFHLPCLMEWKQRSNWCPMCCAETLRGVGEFEVSHHTEPADSEEAVRQRAVTARDAEIAHRLQHKYLRQAQHRTSQDLRAVHTALLLHALQGDSQGDLTSRRLPADSGDRRHPSGTISTSSNYSLRQPGGIARVSSAREGRKLERTQRRLDNVDTRPYFNSSRHPGAQSSRSSHDKKDTKCAVM</sequence>
<comment type="catalytic activity">
    <reaction evidence="1">
        <text>S-ubiquitinyl-[E2 ubiquitin-conjugating enzyme]-L-cysteine + [acceptor protein]-L-lysine = [E2 ubiquitin-conjugating enzyme]-L-cysteine + N(6)-ubiquitinyl-[acceptor protein]-L-lysine.</text>
        <dbReference type="EC" id="2.3.2.27"/>
    </reaction>
</comment>
<dbReference type="RefSeq" id="XP_067756094.1">
    <property type="nucleotide sequence ID" value="XM_067899304.1"/>
</dbReference>
<comment type="caution">
    <text evidence="11">The sequence shown here is derived from an EMBL/GenBank/DDBJ whole genome shotgun (WGS) entry which is preliminary data.</text>
</comment>
<keyword evidence="4" id="KW-0479">Metal-binding</keyword>
<evidence type="ECO:0000256" key="2">
    <source>
        <dbReference type="ARBA" id="ARBA00012483"/>
    </source>
</evidence>
<feature type="compositionally biased region" description="Basic and acidic residues" evidence="9">
    <location>
        <begin position="342"/>
        <end position="355"/>
    </location>
</feature>
<proteinExistence type="predicted"/>
<keyword evidence="3" id="KW-0808">Transferase</keyword>
<dbReference type="Pfam" id="PF13639">
    <property type="entry name" value="zf-RING_2"/>
    <property type="match status" value="1"/>
</dbReference>
<feature type="compositionally biased region" description="Basic and acidic residues" evidence="9">
    <location>
        <begin position="415"/>
        <end position="427"/>
    </location>
</feature>
<keyword evidence="12" id="KW-1185">Reference proteome</keyword>
<dbReference type="Gene3D" id="3.30.40.10">
    <property type="entry name" value="Zinc/RING finger domain, C3HC4 (zinc finger)"/>
    <property type="match status" value="1"/>
</dbReference>